<feature type="coiled-coil region" evidence="1">
    <location>
        <begin position="132"/>
        <end position="159"/>
    </location>
</feature>
<accession>A0A9P5TGV2</accession>
<protein>
    <submittedName>
        <fullName evidence="2">Uncharacterized protein</fullName>
    </submittedName>
</protein>
<organism evidence="2 3">
    <name type="scientific">Gymnopilus junonius</name>
    <name type="common">Spectacular rustgill mushroom</name>
    <name type="synonym">Gymnopilus spectabilis subsp. junonius</name>
    <dbReference type="NCBI Taxonomy" id="109634"/>
    <lineage>
        <taxon>Eukaryota</taxon>
        <taxon>Fungi</taxon>
        <taxon>Dikarya</taxon>
        <taxon>Basidiomycota</taxon>
        <taxon>Agaricomycotina</taxon>
        <taxon>Agaricomycetes</taxon>
        <taxon>Agaricomycetidae</taxon>
        <taxon>Agaricales</taxon>
        <taxon>Agaricineae</taxon>
        <taxon>Hymenogastraceae</taxon>
        <taxon>Gymnopilus</taxon>
    </lineage>
</organism>
<sequence length="193" mass="22396">MPVIEWHNELRYVGIDSMNTYSIYAINVGFRNRWRFHKEGGMSPTARINSGRIEYREESLGGQGLFSEEAYIIHWMIPKKERVDHQLLKLLHAKCPTDEICNSKPDPNSRSCTTAKHIRIGALCIIKYKTMAEEALGAYNELKENNEELKKQVQELKWGKIPMSDLGLEELKGVLKEFSIGFKKRLKELKKEQ</sequence>
<dbReference type="Proteomes" id="UP000724874">
    <property type="component" value="Unassembled WGS sequence"/>
</dbReference>
<keyword evidence="3" id="KW-1185">Reference proteome</keyword>
<evidence type="ECO:0000313" key="2">
    <source>
        <dbReference type="EMBL" id="KAF8873419.1"/>
    </source>
</evidence>
<dbReference type="AlphaFoldDB" id="A0A9P5TGV2"/>
<gene>
    <name evidence="2" type="ORF">CPB84DRAFT_1753262</name>
</gene>
<keyword evidence="1" id="KW-0175">Coiled coil</keyword>
<name>A0A9P5TGV2_GYMJU</name>
<comment type="caution">
    <text evidence="2">The sequence shown here is derived from an EMBL/GenBank/DDBJ whole genome shotgun (WGS) entry which is preliminary data.</text>
</comment>
<proteinExistence type="predicted"/>
<reference evidence="2" key="1">
    <citation type="submission" date="2020-11" db="EMBL/GenBank/DDBJ databases">
        <authorList>
            <consortium name="DOE Joint Genome Institute"/>
            <person name="Ahrendt S."/>
            <person name="Riley R."/>
            <person name="Andreopoulos W."/>
            <person name="LaButti K."/>
            <person name="Pangilinan J."/>
            <person name="Ruiz-duenas F.J."/>
            <person name="Barrasa J.M."/>
            <person name="Sanchez-Garcia M."/>
            <person name="Camarero S."/>
            <person name="Miyauchi S."/>
            <person name="Serrano A."/>
            <person name="Linde D."/>
            <person name="Babiker R."/>
            <person name="Drula E."/>
            <person name="Ayuso-Fernandez I."/>
            <person name="Pacheco R."/>
            <person name="Padilla G."/>
            <person name="Ferreira P."/>
            <person name="Barriuso J."/>
            <person name="Kellner H."/>
            <person name="Castanera R."/>
            <person name="Alfaro M."/>
            <person name="Ramirez L."/>
            <person name="Pisabarro A.G."/>
            <person name="Kuo A."/>
            <person name="Tritt A."/>
            <person name="Lipzen A."/>
            <person name="He G."/>
            <person name="Yan M."/>
            <person name="Ng V."/>
            <person name="Cullen D."/>
            <person name="Martin F."/>
            <person name="Rosso M.-N."/>
            <person name="Henrissat B."/>
            <person name="Hibbett D."/>
            <person name="Martinez A.T."/>
            <person name="Grigoriev I.V."/>
        </authorList>
    </citation>
    <scope>NUCLEOTIDE SEQUENCE</scope>
    <source>
        <strain evidence="2">AH 44721</strain>
    </source>
</reference>
<dbReference type="EMBL" id="JADNYJ010000237">
    <property type="protein sequence ID" value="KAF8873419.1"/>
    <property type="molecule type" value="Genomic_DNA"/>
</dbReference>
<evidence type="ECO:0000256" key="1">
    <source>
        <dbReference type="SAM" id="Coils"/>
    </source>
</evidence>
<evidence type="ECO:0000313" key="3">
    <source>
        <dbReference type="Proteomes" id="UP000724874"/>
    </source>
</evidence>